<reference evidence="1 2" key="1">
    <citation type="journal article" date="2019" name="Sci. Rep.">
        <title>Orb-weaving spider Araneus ventricosus genome elucidates the spidroin gene catalogue.</title>
        <authorList>
            <person name="Kono N."/>
            <person name="Nakamura H."/>
            <person name="Ohtoshi R."/>
            <person name="Moran D.A.P."/>
            <person name="Shinohara A."/>
            <person name="Yoshida Y."/>
            <person name="Fujiwara M."/>
            <person name="Mori M."/>
            <person name="Tomita M."/>
            <person name="Arakawa K."/>
        </authorList>
    </citation>
    <scope>NUCLEOTIDE SEQUENCE [LARGE SCALE GENOMIC DNA]</scope>
</reference>
<sequence>MFTENKGLQISDPFSRRSVYDGLANLMLRRLWRVCNPNVAGFSFILSGRKGNCLAEAGDKSSLWGDVGERECAWGQTGEIRWEGALQKQKIVWVGEECGASLAGGGSMIEAARFAWTVNNNSAYLSTEWVGKINRWLVQWNGAVLF</sequence>
<name>A0A4Y2KIQ7_ARAVE</name>
<comment type="caution">
    <text evidence="1">The sequence shown here is derived from an EMBL/GenBank/DDBJ whole genome shotgun (WGS) entry which is preliminary data.</text>
</comment>
<dbReference type="EMBL" id="BGPR01004710">
    <property type="protein sequence ID" value="GBN02524.1"/>
    <property type="molecule type" value="Genomic_DNA"/>
</dbReference>
<organism evidence="1 2">
    <name type="scientific">Araneus ventricosus</name>
    <name type="common">Orbweaver spider</name>
    <name type="synonym">Epeira ventricosa</name>
    <dbReference type="NCBI Taxonomy" id="182803"/>
    <lineage>
        <taxon>Eukaryota</taxon>
        <taxon>Metazoa</taxon>
        <taxon>Ecdysozoa</taxon>
        <taxon>Arthropoda</taxon>
        <taxon>Chelicerata</taxon>
        <taxon>Arachnida</taxon>
        <taxon>Araneae</taxon>
        <taxon>Araneomorphae</taxon>
        <taxon>Entelegynae</taxon>
        <taxon>Araneoidea</taxon>
        <taxon>Araneidae</taxon>
        <taxon>Araneus</taxon>
    </lineage>
</organism>
<accession>A0A4Y2KIQ7</accession>
<gene>
    <name evidence="1" type="ORF">AVEN_31193_1</name>
</gene>
<dbReference type="AlphaFoldDB" id="A0A4Y2KIQ7"/>
<dbReference type="Proteomes" id="UP000499080">
    <property type="component" value="Unassembled WGS sequence"/>
</dbReference>
<proteinExistence type="predicted"/>
<keyword evidence="2" id="KW-1185">Reference proteome</keyword>
<evidence type="ECO:0000313" key="1">
    <source>
        <dbReference type="EMBL" id="GBN02524.1"/>
    </source>
</evidence>
<protein>
    <submittedName>
        <fullName evidence="1">Uncharacterized protein</fullName>
    </submittedName>
</protein>
<evidence type="ECO:0000313" key="2">
    <source>
        <dbReference type="Proteomes" id="UP000499080"/>
    </source>
</evidence>